<name>A0A0A9FL05_ARUDO</name>
<dbReference type="AlphaFoldDB" id="A0A0A9FL05"/>
<dbReference type="EMBL" id="GBRH01184231">
    <property type="protein sequence ID" value="JAE13665.1"/>
    <property type="molecule type" value="Transcribed_RNA"/>
</dbReference>
<reference evidence="1" key="1">
    <citation type="submission" date="2014-09" db="EMBL/GenBank/DDBJ databases">
        <authorList>
            <person name="Magalhaes I.L.F."/>
            <person name="Oliveira U."/>
            <person name="Santos F.R."/>
            <person name="Vidigal T.H.D.A."/>
            <person name="Brescovit A.D."/>
            <person name="Santos A.J."/>
        </authorList>
    </citation>
    <scope>NUCLEOTIDE SEQUENCE</scope>
    <source>
        <tissue evidence="1">Shoot tissue taken approximately 20 cm above the soil surface</tissue>
    </source>
</reference>
<sequence length="73" mass="8135">MLFDALSDLVSLPAMFASRPIGNRAVLIVDGDGLEGTDETAMIGRRLFRREIRLLYTISPAAHRDPNHMLLAR</sequence>
<protein>
    <submittedName>
        <fullName evidence="1">Uncharacterized protein</fullName>
    </submittedName>
</protein>
<accession>A0A0A9FL05</accession>
<evidence type="ECO:0000313" key="1">
    <source>
        <dbReference type="EMBL" id="JAE13665.1"/>
    </source>
</evidence>
<proteinExistence type="predicted"/>
<organism evidence="1">
    <name type="scientific">Arundo donax</name>
    <name type="common">Giant reed</name>
    <name type="synonym">Donax arundinaceus</name>
    <dbReference type="NCBI Taxonomy" id="35708"/>
    <lineage>
        <taxon>Eukaryota</taxon>
        <taxon>Viridiplantae</taxon>
        <taxon>Streptophyta</taxon>
        <taxon>Embryophyta</taxon>
        <taxon>Tracheophyta</taxon>
        <taxon>Spermatophyta</taxon>
        <taxon>Magnoliopsida</taxon>
        <taxon>Liliopsida</taxon>
        <taxon>Poales</taxon>
        <taxon>Poaceae</taxon>
        <taxon>PACMAD clade</taxon>
        <taxon>Arundinoideae</taxon>
        <taxon>Arundineae</taxon>
        <taxon>Arundo</taxon>
    </lineage>
</organism>
<reference evidence="1" key="2">
    <citation type="journal article" date="2015" name="Data Brief">
        <title>Shoot transcriptome of the giant reed, Arundo donax.</title>
        <authorList>
            <person name="Barrero R.A."/>
            <person name="Guerrero F.D."/>
            <person name="Moolhuijzen P."/>
            <person name="Goolsby J.A."/>
            <person name="Tidwell J."/>
            <person name="Bellgard S.E."/>
            <person name="Bellgard M.I."/>
        </authorList>
    </citation>
    <scope>NUCLEOTIDE SEQUENCE</scope>
    <source>
        <tissue evidence="1">Shoot tissue taken approximately 20 cm above the soil surface</tissue>
    </source>
</reference>